<dbReference type="InterPro" id="IPR000073">
    <property type="entry name" value="AB_hydrolase_1"/>
</dbReference>
<dbReference type="GO" id="GO:0016020">
    <property type="term" value="C:membrane"/>
    <property type="evidence" value="ECO:0007669"/>
    <property type="project" value="TreeGrafter"/>
</dbReference>
<comment type="caution">
    <text evidence="3">The sequence shown here is derived from an EMBL/GenBank/DDBJ whole genome shotgun (WGS) entry which is preliminary data.</text>
</comment>
<feature type="domain" description="AB hydrolase-1" evidence="2">
    <location>
        <begin position="5"/>
        <end position="227"/>
    </location>
</feature>
<name>A0A7W8JX37_9DEIO</name>
<dbReference type="PANTHER" id="PTHR43798:SF31">
    <property type="entry name" value="AB HYDROLASE SUPERFAMILY PROTEIN YCLE"/>
    <property type="match status" value="1"/>
</dbReference>
<dbReference type="Pfam" id="PF12697">
    <property type="entry name" value="Abhydrolase_6"/>
    <property type="match status" value="1"/>
</dbReference>
<evidence type="ECO:0000256" key="1">
    <source>
        <dbReference type="ARBA" id="ARBA00022801"/>
    </source>
</evidence>
<dbReference type="AlphaFoldDB" id="A0A7W8JX37"/>
<dbReference type="InterPro" id="IPR050266">
    <property type="entry name" value="AB_hydrolase_sf"/>
</dbReference>
<evidence type="ECO:0000313" key="3">
    <source>
        <dbReference type="EMBL" id="MBB5363264.1"/>
    </source>
</evidence>
<dbReference type="Proteomes" id="UP000552709">
    <property type="component" value="Unassembled WGS sequence"/>
</dbReference>
<dbReference type="Gene3D" id="3.40.50.1820">
    <property type="entry name" value="alpha/beta hydrolase"/>
    <property type="match status" value="1"/>
</dbReference>
<dbReference type="RefSeq" id="WP_184131874.1">
    <property type="nucleotide sequence ID" value="NZ_JACHFL010000005.1"/>
</dbReference>
<dbReference type="GO" id="GO:0016787">
    <property type="term" value="F:hydrolase activity"/>
    <property type="evidence" value="ECO:0007669"/>
    <property type="project" value="UniProtKB-KW"/>
</dbReference>
<gene>
    <name evidence="3" type="ORF">HNQ08_002362</name>
</gene>
<dbReference type="InterPro" id="IPR029058">
    <property type="entry name" value="AB_hydrolase_fold"/>
</dbReference>
<dbReference type="EMBL" id="JACHFL010000005">
    <property type="protein sequence ID" value="MBB5363264.1"/>
    <property type="molecule type" value="Genomic_DNA"/>
</dbReference>
<organism evidence="3 4">
    <name type="scientific">Deinococcus humi</name>
    <dbReference type="NCBI Taxonomy" id="662880"/>
    <lineage>
        <taxon>Bacteria</taxon>
        <taxon>Thermotogati</taxon>
        <taxon>Deinococcota</taxon>
        <taxon>Deinococci</taxon>
        <taxon>Deinococcales</taxon>
        <taxon>Deinococcaceae</taxon>
        <taxon>Deinococcus</taxon>
    </lineage>
</organism>
<keyword evidence="1" id="KW-0378">Hydrolase</keyword>
<evidence type="ECO:0000259" key="2">
    <source>
        <dbReference type="Pfam" id="PF12697"/>
    </source>
</evidence>
<accession>A0A7W8JX37</accession>
<keyword evidence="4" id="KW-1185">Reference proteome</keyword>
<reference evidence="3 4" key="1">
    <citation type="submission" date="2020-08" db="EMBL/GenBank/DDBJ databases">
        <title>Genomic Encyclopedia of Type Strains, Phase IV (KMG-IV): sequencing the most valuable type-strain genomes for metagenomic binning, comparative biology and taxonomic classification.</title>
        <authorList>
            <person name="Goeker M."/>
        </authorList>
    </citation>
    <scope>NUCLEOTIDE SEQUENCE [LARGE SCALE GENOMIC DNA]</scope>
    <source>
        <strain evidence="3 4">DSM 27939</strain>
    </source>
</reference>
<sequence>MTATVLVHGFGTSRHVWRRVLKDVEARAVDLPGFGDAAEMGRAGQTVGDGARALANMLRESGDAPYRIAAHSMGGKVALLLAARDPGLVSELFLLAPSPPTPEPMTPEGRATLRAAYGTPAALGAQYQDITRQPIPEQDFEQLIQDGLRASCEAWTAWTDVGSREDISGELHGLRLPITVLYSEDDPAISRTTIRSEVLARLPEARALPLQGSGHLIPLEQPEAVVALLQTTEGRP</sequence>
<dbReference type="SUPFAM" id="SSF53474">
    <property type="entry name" value="alpha/beta-Hydrolases"/>
    <property type="match status" value="1"/>
</dbReference>
<evidence type="ECO:0000313" key="4">
    <source>
        <dbReference type="Proteomes" id="UP000552709"/>
    </source>
</evidence>
<protein>
    <submittedName>
        <fullName evidence="3">Pimeloyl-ACP methyl ester carboxylesterase</fullName>
    </submittedName>
</protein>
<dbReference type="PANTHER" id="PTHR43798">
    <property type="entry name" value="MONOACYLGLYCEROL LIPASE"/>
    <property type="match status" value="1"/>
</dbReference>
<proteinExistence type="predicted"/>